<keyword evidence="2" id="KW-1185">Reference proteome</keyword>
<sequence length="200" mass="22534">MRSFLLIVVAIIVNFTYSYAQKDPELKIALSKMSAISTLNNPLATLNLTSPRLIKPMGGKENALKLFKKSVAEIQKDNVTIDSVINYTDREISKVRNIQYCFFPQLIVLGIPDSTKKMIRYATLMAVKEPGVKGWTFLDYSGLNDEKLNFLFPELAGKMDFPRGDIKPLVIPNEEVNSSIDYLMKTIDESMKKMKSVAGK</sequence>
<dbReference type="EMBL" id="CP058555">
    <property type="protein sequence ID" value="QMV67914.1"/>
    <property type="molecule type" value="Genomic_DNA"/>
</dbReference>
<name>A0A7G5E1N9_9SPHI</name>
<dbReference type="RefSeq" id="WP_182332382.1">
    <property type="nucleotide sequence ID" value="NZ_CP058555.1"/>
</dbReference>
<evidence type="ECO:0000313" key="2">
    <source>
        <dbReference type="Proteomes" id="UP000515450"/>
    </source>
</evidence>
<protein>
    <submittedName>
        <fullName evidence="1">Uncharacterized protein</fullName>
    </submittedName>
</protein>
<dbReference type="AlphaFoldDB" id="A0A7G5E1N9"/>
<dbReference type="Proteomes" id="UP000515450">
    <property type="component" value="Chromosome"/>
</dbReference>
<proteinExistence type="predicted"/>
<organism evidence="1 2">
    <name type="scientific">Sphingobacterium paramultivorum</name>
    <dbReference type="NCBI Taxonomy" id="2886510"/>
    <lineage>
        <taxon>Bacteria</taxon>
        <taxon>Pseudomonadati</taxon>
        <taxon>Bacteroidota</taxon>
        <taxon>Sphingobacteriia</taxon>
        <taxon>Sphingobacteriales</taxon>
        <taxon>Sphingobacteriaceae</taxon>
        <taxon>Sphingobacterium</taxon>
    </lineage>
</organism>
<gene>
    <name evidence="1" type="ORF">HS960_09710</name>
</gene>
<evidence type="ECO:0000313" key="1">
    <source>
        <dbReference type="EMBL" id="QMV67914.1"/>
    </source>
</evidence>
<accession>A0A7G5E1N9</accession>
<reference evidence="1 2" key="1">
    <citation type="journal article" date="2020" name="G3 (Bethesda)">
        <title>CeMbio - The Caenorhabditis elegans Microbiome Resource.</title>
        <authorList>
            <person name="Dirksen P."/>
            <person name="Assie A."/>
            <person name="Zimmermann J."/>
            <person name="Zhang F."/>
            <person name="Tietje A.M."/>
            <person name="Marsh S.A."/>
            <person name="Felix M.A."/>
            <person name="Shapira M."/>
            <person name="Kaleta C."/>
            <person name="Schulenburg H."/>
            <person name="Samuel B."/>
        </authorList>
    </citation>
    <scope>NUCLEOTIDE SEQUENCE [LARGE SCALE GENOMIC DNA]</scope>
    <source>
        <strain evidence="1 2">BIGb0170</strain>
    </source>
</reference>